<dbReference type="SUPFAM" id="SSF56112">
    <property type="entry name" value="Protein kinase-like (PK-like)"/>
    <property type="match status" value="1"/>
</dbReference>
<dbReference type="InterPro" id="IPR050108">
    <property type="entry name" value="CDK"/>
</dbReference>
<feature type="non-terminal residue" evidence="4">
    <location>
        <position position="1"/>
    </location>
</feature>
<evidence type="ECO:0000256" key="1">
    <source>
        <dbReference type="ARBA" id="ARBA00022741"/>
    </source>
</evidence>
<evidence type="ECO:0000313" key="4">
    <source>
        <dbReference type="EMBL" id="KAA6369652.1"/>
    </source>
</evidence>
<gene>
    <name evidence="4" type="ORF">EZS28_034820</name>
</gene>
<dbReference type="InterPro" id="IPR011009">
    <property type="entry name" value="Kinase-like_dom_sf"/>
</dbReference>
<accession>A0A5J4UIE5</accession>
<reference evidence="4 5" key="1">
    <citation type="submission" date="2019-03" db="EMBL/GenBank/DDBJ databases">
        <title>Single cell metagenomics reveals metabolic interactions within the superorganism composed of flagellate Streblomastix strix and complex community of Bacteroidetes bacteria on its surface.</title>
        <authorList>
            <person name="Treitli S.C."/>
            <person name="Kolisko M."/>
            <person name="Husnik F."/>
            <person name="Keeling P."/>
            <person name="Hampl V."/>
        </authorList>
    </citation>
    <scope>NUCLEOTIDE SEQUENCE [LARGE SCALE GENOMIC DNA]</scope>
    <source>
        <strain evidence="4">ST1C</strain>
    </source>
</reference>
<dbReference type="Pfam" id="PF00069">
    <property type="entry name" value="Pkinase"/>
    <property type="match status" value="1"/>
</dbReference>
<keyword evidence="1" id="KW-0547">Nucleotide-binding</keyword>
<dbReference type="Gene3D" id="1.10.510.10">
    <property type="entry name" value="Transferase(Phosphotransferase) domain 1"/>
    <property type="match status" value="1"/>
</dbReference>
<evidence type="ECO:0000259" key="3">
    <source>
        <dbReference type="PROSITE" id="PS50011"/>
    </source>
</evidence>
<evidence type="ECO:0000256" key="2">
    <source>
        <dbReference type="ARBA" id="ARBA00022840"/>
    </source>
</evidence>
<dbReference type="AlphaFoldDB" id="A0A5J4UIE5"/>
<dbReference type="Proteomes" id="UP000324800">
    <property type="component" value="Unassembled WGS sequence"/>
</dbReference>
<proteinExistence type="predicted"/>
<dbReference type="PROSITE" id="PS50011">
    <property type="entry name" value="PROTEIN_KINASE_DOM"/>
    <property type="match status" value="1"/>
</dbReference>
<protein>
    <recommendedName>
        <fullName evidence="3">Protein kinase domain-containing protein</fullName>
    </recommendedName>
</protein>
<dbReference type="GO" id="GO:0004674">
    <property type="term" value="F:protein serine/threonine kinase activity"/>
    <property type="evidence" value="ECO:0007669"/>
    <property type="project" value="TreeGrafter"/>
</dbReference>
<sequence length="129" mass="14851">PPHPISFDHIRITPWYSPPEIQLGSQCYTAACDMWSMGCIFGELLCGLPLFQFNEERGQTLLSAIVSVLGDIDTQWSTAHLLPKWGVYETLKKTLSRQQMVEFIQRNSMYNPSTDYTSTTLFRRLMRLS</sequence>
<dbReference type="InterPro" id="IPR000719">
    <property type="entry name" value="Prot_kinase_dom"/>
</dbReference>
<dbReference type="OrthoDB" id="1732493at2759"/>
<keyword evidence="2" id="KW-0067">ATP-binding</keyword>
<dbReference type="PANTHER" id="PTHR24056">
    <property type="entry name" value="CELL DIVISION PROTEIN KINASE"/>
    <property type="match status" value="1"/>
</dbReference>
<dbReference type="GO" id="GO:0005634">
    <property type="term" value="C:nucleus"/>
    <property type="evidence" value="ECO:0007669"/>
    <property type="project" value="TreeGrafter"/>
</dbReference>
<dbReference type="GO" id="GO:0005524">
    <property type="term" value="F:ATP binding"/>
    <property type="evidence" value="ECO:0007669"/>
    <property type="project" value="UniProtKB-KW"/>
</dbReference>
<name>A0A5J4UIE5_9EUKA</name>
<evidence type="ECO:0000313" key="5">
    <source>
        <dbReference type="Proteomes" id="UP000324800"/>
    </source>
</evidence>
<dbReference type="EMBL" id="SNRW01016156">
    <property type="protein sequence ID" value="KAA6369652.1"/>
    <property type="molecule type" value="Genomic_DNA"/>
</dbReference>
<organism evidence="4 5">
    <name type="scientific">Streblomastix strix</name>
    <dbReference type="NCBI Taxonomy" id="222440"/>
    <lineage>
        <taxon>Eukaryota</taxon>
        <taxon>Metamonada</taxon>
        <taxon>Preaxostyla</taxon>
        <taxon>Oxymonadida</taxon>
        <taxon>Streblomastigidae</taxon>
        <taxon>Streblomastix</taxon>
    </lineage>
</organism>
<comment type="caution">
    <text evidence="4">The sequence shown here is derived from an EMBL/GenBank/DDBJ whole genome shotgun (WGS) entry which is preliminary data.</text>
</comment>
<feature type="domain" description="Protein kinase" evidence="3">
    <location>
        <begin position="1"/>
        <end position="128"/>
    </location>
</feature>